<proteinExistence type="predicted"/>
<comment type="caution">
    <text evidence="1">The sequence shown here is derived from an EMBL/GenBank/DDBJ whole genome shotgun (WGS) entry which is preliminary data.</text>
</comment>
<accession>A0A0F9DZK0</accession>
<organism evidence="1">
    <name type="scientific">marine sediment metagenome</name>
    <dbReference type="NCBI Taxonomy" id="412755"/>
    <lineage>
        <taxon>unclassified sequences</taxon>
        <taxon>metagenomes</taxon>
        <taxon>ecological metagenomes</taxon>
    </lineage>
</organism>
<reference evidence="1" key="1">
    <citation type="journal article" date="2015" name="Nature">
        <title>Complex archaea that bridge the gap between prokaryotes and eukaryotes.</title>
        <authorList>
            <person name="Spang A."/>
            <person name="Saw J.H."/>
            <person name="Jorgensen S.L."/>
            <person name="Zaremba-Niedzwiedzka K."/>
            <person name="Martijn J."/>
            <person name="Lind A.E."/>
            <person name="van Eijk R."/>
            <person name="Schleper C."/>
            <person name="Guy L."/>
            <person name="Ettema T.J."/>
        </authorList>
    </citation>
    <scope>NUCLEOTIDE SEQUENCE</scope>
</reference>
<gene>
    <name evidence="1" type="ORF">LCGC14_2428540</name>
</gene>
<name>A0A0F9DZK0_9ZZZZ</name>
<sequence>MDAYTMERDHIPATMQEARHRWRTHTRHVLTNEIRQWIKNHGLCWNEDERGPFVTIDDCKLRFWKRRTGAGAQHVYCGLAVR</sequence>
<evidence type="ECO:0000313" key="1">
    <source>
        <dbReference type="EMBL" id="KKL23126.1"/>
    </source>
</evidence>
<dbReference type="EMBL" id="LAZR01037091">
    <property type="protein sequence ID" value="KKL23126.1"/>
    <property type="molecule type" value="Genomic_DNA"/>
</dbReference>
<dbReference type="AlphaFoldDB" id="A0A0F9DZK0"/>
<protein>
    <submittedName>
        <fullName evidence="1">Uncharacterized protein</fullName>
    </submittedName>
</protein>